<evidence type="ECO:0000313" key="4">
    <source>
        <dbReference type="EMBL" id="GID13651.1"/>
    </source>
</evidence>
<dbReference type="Pfam" id="PF18915">
    <property type="entry name" value="DUF5667"/>
    <property type="match status" value="1"/>
</dbReference>
<dbReference type="EMBL" id="BOMB01000025">
    <property type="protein sequence ID" value="GID13651.1"/>
    <property type="molecule type" value="Genomic_DNA"/>
</dbReference>
<feature type="region of interest" description="Disordered" evidence="1">
    <location>
        <begin position="296"/>
        <end position="384"/>
    </location>
</feature>
<feature type="domain" description="DUF5667" evidence="3">
    <location>
        <begin position="142"/>
        <end position="225"/>
    </location>
</feature>
<feature type="region of interest" description="Disordered" evidence="1">
    <location>
        <begin position="18"/>
        <end position="40"/>
    </location>
</feature>
<name>A0A8J3J8H9_9ACTN</name>
<comment type="caution">
    <text evidence="4">The sequence shown here is derived from an EMBL/GenBank/DDBJ whole genome shotgun (WGS) entry which is preliminary data.</text>
</comment>
<keyword evidence="2" id="KW-1133">Transmembrane helix</keyword>
<feature type="transmembrane region" description="Helical" evidence="2">
    <location>
        <begin position="119"/>
        <end position="138"/>
    </location>
</feature>
<evidence type="ECO:0000256" key="2">
    <source>
        <dbReference type="SAM" id="Phobius"/>
    </source>
</evidence>
<protein>
    <recommendedName>
        <fullName evidence="3">DUF5667 domain-containing protein</fullName>
    </recommendedName>
</protein>
<evidence type="ECO:0000259" key="3">
    <source>
        <dbReference type="Pfam" id="PF18915"/>
    </source>
</evidence>
<sequence>MNIFLRRRAERFAVLAEKHGTAPEGGPSGHHRSGHHTPDTDDALAHLVCLGQRISAERTAFEAGTGIDPEFRANLRDRLMADAALHGIGDARHDAEPDPTAPRPTHHAAPPNRRPKLRLVVVGGVVAGALGISGVAAASTSAVPGDPLYDVKRSTERAQIALAGSDLNSGELYLQFARTRAGEAGSVKGDPHSLAGVLDDMDRQTRQGTKLLDSTAVSRRDAASLDAVTTFAGNQRPDVVSLLSGLSGDSRTRALRSLALVDEVQQRATNLRRLLLCTAGKAVDADALGPIPQTCSALPGGSAPGPAGSGEGRASRSERPSHAPTPSGTPSGRPSPSPSSSGPLSGVPGVPLPTGSGSASPSPSSGSGGGGLFGTIGKILGGLL</sequence>
<keyword evidence="5" id="KW-1185">Reference proteome</keyword>
<dbReference type="AlphaFoldDB" id="A0A8J3J8H9"/>
<feature type="compositionally biased region" description="Gly residues" evidence="1">
    <location>
        <begin position="366"/>
        <end position="384"/>
    </location>
</feature>
<keyword evidence="2" id="KW-0812">Transmembrane</keyword>
<accession>A0A8J3J8H9</accession>
<evidence type="ECO:0000256" key="1">
    <source>
        <dbReference type="SAM" id="MobiDB-lite"/>
    </source>
</evidence>
<feature type="compositionally biased region" description="Low complexity" evidence="1">
    <location>
        <begin position="296"/>
        <end position="306"/>
    </location>
</feature>
<proteinExistence type="predicted"/>
<dbReference type="Proteomes" id="UP000612808">
    <property type="component" value="Unassembled WGS sequence"/>
</dbReference>
<gene>
    <name evidence="4" type="ORF">Aru02nite_45400</name>
</gene>
<dbReference type="InterPro" id="IPR043725">
    <property type="entry name" value="DUF5667"/>
</dbReference>
<feature type="compositionally biased region" description="Low complexity" evidence="1">
    <location>
        <begin position="324"/>
        <end position="365"/>
    </location>
</feature>
<evidence type="ECO:0000313" key="5">
    <source>
        <dbReference type="Proteomes" id="UP000612808"/>
    </source>
</evidence>
<reference evidence="4" key="1">
    <citation type="submission" date="2021-01" db="EMBL/GenBank/DDBJ databases">
        <title>Whole genome shotgun sequence of Actinocatenispora rupis NBRC 107355.</title>
        <authorList>
            <person name="Komaki H."/>
            <person name="Tamura T."/>
        </authorList>
    </citation>
    <scope>NUCLEOTIDE SEQUENCE</scope>
    <source>
        <strain evidence="4">NBRC 107355</strain>
    </source>
</reference>
<dbReference type="RefSeq" id="WP_239076872.1">
    <property type="nucleotide sequence ID" value="NZ_BAAAZM010000015.1"/>
</dbReference>
<feature type="region of interest" description="Disordered" evidence="1">
    <location>
        <begin position="90"/>
        <end position="115"/>
    </location>
</feature>
<keyword evidence="2" id="KW-0472">Membrane</keyword>
<organism evidence="4 5">
    <name type="scientific">Actinocatenispora rupis</name>
    <dbReference type="NCBI Taxonomy" id="519421"/>
    <lineage>
        <taxon>Bacteria</taxon>
        <taxon>Bacillati</taxon>
        <taxon>Actinomycetota</taxon>
        <taxon>Actinomycetes</taxon>
        <taxon>Micromonosporales</taxon>
        <taxon>Micromonosporaceae</taxon>
        <taxon>Actinocatenispora</taxon>
    </lineage>
</organism>